<name>A0A317Y4R4_MAIZE</name>
<proteinExistence type="predicted"/>
<dbReference type="EMBL" id="NCVQ01000001">
    <property type="protein sequence ID" value="PWZ53680.1"/>
    <property type="molecule type" value="Genomic_DNA"/>
</dbReference>
<gene>
    <name evidence="1" type="ORF">Zm00014a_027252</name>
</gene>
<protein>
    <submittedName>
        <fullName evidence="1">Uncharacterized protein</fullName>
    </submittedName>
</protein>
<dbReference type="Proteomes" id="UP000251960">
    <property type="component" value="Chromosome 1"/>
</dbReference>
<evidence type="ECO:0000313" key="1">
    <source>
        <dbReference type="EMBL" id="PWZ53680.1"/>
    </source>
</evidence>
<dbReference type="AlphaFoldDB" id="A0A317Y4R4"/>
<sequence length="20" mass="2457">MHIVEIYLYIIVGHTCELYF</sequence>
<organism evidence="1">
    <name type="scientific">Zea mays</name>
    <name type="common">Maize</name>
    <dbReference type="NCBI Taxonomy" id="4577"/>
    <lineage>
        <taxon>Eukaryota</taxon>
        <taxon>Viridiplantae</taxon>
        <taxon>Streptophyta</taxon>
        <taxon>Embryophyta</taxon>
        <taxon>Tracheophyta</taxon>
        <taxon>Spermatophyta</taxon>
        <taxon>Magnoliopsida</taxon>
        <taxon>Liliopsida</taxon>
        <taxon>Poales</taxon>
        <taxon>Poaceae</taxon>
        <taxon>PACMAD clade</taxon>
        <taxon>Panicoideae</taxon>
        <taxon>Andropogonodae</taxon>
        <taxon>Andropogoneae</taxon>
        <taxon>Tripsacinae</taxon>
        <taxon>Zea</taxon>
    </lineage>
</organism>
<accession>A0A317Y4R4</accession>
<comment type="caution">
    <text evidence="1">The sequence shown here is derived from an EMBL/GenBank/DDBJ whole genome shotgun (WGS) entry which is preliminary data.</text>
</comment>
<reference evidence="1" key="1">
    <citation type="journal article" date="2018" name="Nat. Genet.">
        <title>Extensive intraspecific gene order and gene structural variations between Mo17 and other maize genomes.</title>
        <authorList>
            <person name="Sun S."/>
            <person name="Zhou Y."/>
            <person name="Chen J."/>
            <person name="Shi J."/>
            <person name="Zhao H."/>
            <person name="Zhao H."/>
            <person name="Song W."/>
            <person name="Zhang M."/>
            <person name="Cui Y."/>
            <person name="Dong X."/>
            <person name="Liu H."/>
            <person name="Ma X."/>
            <person name="Jiao Y."/>
            <person name="Wang B."/>
            <person name="Wei X."/>
            <person name="Stein J.C."/>
            <person name="Glaubitz J.C."/>
            <person name="Lu F."/>
            <person name="Yu G."/>
            <person name="Liang C."/>
            <person name="Fengler K."/>
            <person name="Li B."/>
            <person name="Rafalski A."/>
            <person name="Schnable P.S."/>
            <person name="Ware D.H."/>
            <person name="Buckler E.S."/>
            <person name="Lai J."/>
        </authorList>
    </citation>
    <scope>NUCLEOTIDE SEQUENCE [LARGE SCALE GENOMIC DNA]</scope>
    <source>
        <tissue evidence="1">Seedling</tissue>
    </source>
</reference>